<reference evidence="1" key="1">
    <citation type="submission" date="2009-08" db="EMBL/GenBank/DDBJ databases">
        <authorList>
            <person name="Weinstock G."/>
            <person name="Sodergren E."/>
            <person name="Clifton S."/>
            <person name="Fulton L."/>
            <person name="Fulton B."/>
            <person name="Courtney L."/>
            <person name="Fronick C."/>
            <person name="Harrison M."/>
            <person name="Strong C."/>
            <person name="Farmer C."/>
            <person name="Delahaunty K."/>
            <person name="Markovic C."/>
            <person name="Hall O."/>
            <person name="Minx P."/>
            <person name="Tomlinson C."/>
            <person name="Mitreva M."/>
            <person name="Nelson J."/>
            <person name="Hou S."/>
            <person name="Wollam A."/>
            <person name="Pepin K.H."/>
            <person name="Johnson M."/>
            <person name="Bhonagiri V."/>
            <person name="Nash W.E."/>
            <person name="Warren W."/>
            <person name="Chinwalla A."/>
            <person name="Mardis E.R."/>
            <person name="Wilson R.K."/>
        </authorList>
    </citation>
    <scope>NUCLEOTIDE SEQUENCE [LARGE SCALE GENOMIC DNA]</scope>
    <source>
        <strain evidence="1">A2-165</strain>
    </source>
</reference>
<evidence type="ECO:0000313" key="1">
    <source>
        <dbReference type="EMBL" id="EEU95093.1"/>
    </source>
</evidence>
<name>C7HAH9_FAED2</name>
<dbReference type="Proteomes" id="UP000004619">
    <property type="component" value="Unassembled WGS sequence"/>
</dbReference>
<comment type="caution">
    <text evidence="1">The sequence shown here is derived from an EMBL/GenBank/DDBJ whole genome shotgun (WGS) entry which is preliminary data.</text>
</comment>
<evidence type="ECO:0008006" key="3">
    <source>
        <dbReference type="Google" id="ProtNLM"/>
    </source>
</evidence>
<dbReference type="PATRIC" id="fig|411483.3.peg.2630"/>
<sequence length="301" mass="34822">MNRVELIGRTRYLTLQFSEPISFGAVPFHIEKIKTLLSFMTFRQNVDFDEIALQEKTSFPPLLMDTALVYSKGSSTVTQKKAPNNICFNDLDVTLSSLIELIYCEQKNNPFSFMNFVPEDDKGLGRVTNDMVKGIVTCLECEIARLKKSDDITSAIQDNKNDTYIQEELRLQSLVKELQKVAKDFQKKNGKFSKKTNDMICGRLKYMTIADADKVCLFYVKYQKFIRKLFDKFEIVPTEDDIQNLIIYRNRTTHGTQAVLDEHIVTTALYLTGLIYCMILHSIGIDDKNLEQLCSRHFLWR</sequence>
<dbReference type="AlphaFoldDB" id="C7HAH9"/>
<proteinExistence type="predicted"/>
<protein>
    <recommendedName>
        <fullName evidence="3">ApeA N-terminal domain-containing protein</fullName>
    </recommendedName>
</protein>
<dbReference type="EMBL" id="ACOP02000090">
    <property type="protein sequence ID" value="EEU95093.1"/>
    <property type="molecule type" value="Genomic_DNA"/>
</dbReference>
<evidence type="ECO:0000313" key="2">
    <source>
        <dbReference type="Proteomes" id="UP000004619"/>
    </source>
</evidence>
<dbReference type="HOGENOM" id="CLU_923619_0_0_9"/>
<keyword evidence="2" id="KW-1185">Reference proteome</keyword>
<organism evidence="1 2">
    <name type="scientific">Faecalibacterium duncaniae (strain DSM 17677 / JCM 31915 / A2-165)</name>
    <name type="common">Faecalibacterium prausnitzii</name>
    <dbReference type="NCBI Taxonomy" id="411483"/>
    <lineage>
        <taxon>Bacteria</taxon>
        <taxon>Bacillati</taxon>
        <taxon>Bacillota</taxon>
        <taxon>Clostridia</taxon>
        <taxon>Eubacteriales</taxon>
        <taxon>Oscillospiraceae</taxon>
        <taxon>Faecalibacterium</taxon>
    </lineage>
</organism>
<gene>
    <name evidence="1" type="ORF">FAEPRAA2165_03337</name>
</gene>
<dbReference type="STRING" id="411483.FAEPRAA2165_03337"/>
<accession>C7HAH9</accession>